<keyword evidence="2" id="KW-0813">Transport</keyword>
<proteinExistence type="predicted"/>
<evidence type="ECO:0000313" key="11">
    <source>
        <dbReference type="Proteomes" id="UP001501509"/>
    </source>
</evidence>
<dbReference type="SUPFAM" id="SSF81330">
    <property type="entry name" value="Gated mechanosensitive channel"/>
    <property type="match status" value="1"/>
</dbReference>
<evidence type="ECO:0000256" key="7">
    <source>
        <dbReference type="ARBA" id="ARBA00023136"/>
    </source>
</evidence>
<dbReference type="NCBIfam" id="TIGR00220">
    <property type="entry name" value="mscL"/>
    <property type="match status" value="1"/>
</dbReference>
<evidence type="ECO:0000256" key="5">
    <source>
        <dbReference type="ARBA" id="ARBA00022989"/>
    </source>
</evidence>
<feature type="transmembrane region" description="Helical" evidence="9">
    <location>
        <begin position="12"/>
        <end position="43"/>
    </location>
</feature>
<keyword evidence="7 9" id="KW-0472">Membrane</keyword>
<evidence type="ECO:0000256" key="9">
    <source>
        <dbReference type="SAM" id="Phobius"/>
    </source>
</evidence>
<evidence type="ECO:0000256" key="2">
    <source>
        <dbReference type="ARBA" id="ARBA00022448"/>
    </source>
</evidence>
<evidence type="ECO:0000256" key="6">
    <source>
        <dbReference type="ARBA" id="ARBA00023065"/>
    </source>
</evidence>
<dbReference type="InterPro" id="IPR037673">
    <property type="entry name" value="MSC/AndL"/>
</dbReference>
<protein>
    <submittedName>
        <fullName evidence="10">Large conductance mechanosensitive channel protein MscL</fullName>
    </submittedName>
</protein>
<evidence type="ECO:0000313" key="10">
    <source>
        <dbReference type="EMBL" id="GAA2631078.1"/>
    </source>
</evidence>
<reference evidence="10 11" key="1">
    <citation type="journal article" date="2019" name="Int. J. Syst. Evol. Microbiol.">
        <title>The Global Catalogue of Microorganisms (GCM) 10K type strain sequencing project: providing services to taxonomists for standard genome sequencing and annotation.</title>
        <authorList>
            <consortium name="The Broad Institute Genomics Platform"/>
            <consortium name="The Broad Institute Genome Sequencing Center for Infectious Disease"/>
            <person name="Wu L."/>
            <person name="Ma J."/>
        </authorList>
    </citation>
    <scope>NUCLEOTIDE SEQUENCE [LARGE SCALE GENOMIC DNA]</scope>
    <source>
        <strain evidence="10 11">JCM 6833</strain>
    </source>
</reference>
<dbReference type="EMBL" id="BAAATD010000015">
    <property type="protein sequence ID" value="GAA2631078.1"/>
    <property type="molecule type" value="Genomic_DNA"/>
</dbReference>
<comment type="subcellular location">
    <subcellularLocation>
        <location evidence="1">Membrane</location>
        <topology evidence="1">Multi-pass membrane protein</topology>
    </subcellularLocation>
</comment>
<dbReference type="PRINTS" id="PR01264">
    <property type="entry name" value="MECHCHANNEL"/>
</dbReference>
<keyword evidence="6" id="KW-0406">Ion transport</keyword>
<keyword evidence="3" id="KW-1003">Cell membrane</keyword>
<evidence type="ECO:0000256" key="3">
    <source>
        <dbReference type="ARBA" id="ARBA00022475"/>
    </source>
</evidence>
<feature type="transmembrane region" description="Helical" evidence="9">
    <location>
        <begin position="63"/>
        <end position="86"/>
    </location>
</feature>
<keyword evidence="8" id="KW-0407">Ion channel</keyword>
<dbReference type="PANTHER" id="PTHR30266">
    <property type="entry name" value="MECHANOSENSITIVE CHANNEL MSCL"/>
    <property type="match status" value="1"/>
</dbReference>
<evidence type="ECO:0000256" key="4">
    <source>
        <dbReference type="ARBA" id="ARBA00022692"/>
    </source>
</evidence>
<gene>
    <name evidence="10" type="primary">mscL</name>
    <name evidence="10" type="ORF">GCM10010411_81370</name>
</gene>
<dbReference type="Gene3D" id="1.10.1200.120">
    <property type="entry name" value="Large-conductance mechanosensitive channel, MscL, domain 1"/>
    <property type="match status" value="1"/>
</dbReference>
<dbReference type="InterPro" id="IPR036019">
    <property type="entry name" value="MscL_channel"/>
</dbReference>
<comment type="caution">
    <text evidence="10">The sequence shown here is derived from an EMBL/GenBank/DDBJ whole genome shotgun (WGS) entry which is preliminary data.</text>
</comment>
<dbReference type="Proteomes" id="UP001501509">
    <property type="component" value="Unassembled WGS sequence"/>
</dbReference>
<sequence length="133" mass="14241">MDGFKKFLLRGNLVELAVAVVIGAAFGALVNALVSSFITPLIAAIGGKPDFGSLYFTVNGSKFAYGVFLNALISFLIIAAVVYFLVVRPIATLLDRLNRNQLATERDCPACLSEIPVKAARCKFCTTELTPVP</sequence>
<dbReference type="PANTHER" id="PTHR30266:SF2">
    <property type="entry name" value="LARGE-CONDUCTANCE MECHANOSENSITIVE CHANNEL"/>
    <property type="match status" value="1"/>
</dbReference>
<dbReference type="RefSeq" id="WP_344547843.1">
    <property type="nucleotide sequence ID" value="NZ_BAAATD010000015.1"/>
</dbReference>
<keyword evidence="11" id="KW-1185">Reference proteome</keyword>
<accession>A0ABN3QNN1</accession>
<organism evidence="10 11">
    <name type="scientific">Actinomadura fulvescens</name>
    <dbReference type="NCBI Taxonomy" id="46160"/>
    <lineage>
        <taxon>Bacteria</taxon>
        <taxon>Bacillati</taxon>
        <taxon>Actinomycetota</taxon>
        <taxon>Actinomycetes</taxon>
        <taxon>Streptosporangiales</taxon>
        <taxon>Thermomonosporaceae</taxon>
        <taxon>Actinomadura</taxon>
    </lineage>
</organism>
<evidence type="ECO:0000256" key="8">
    <source>
        <dbReference type="ARBA" id="ARBA00023303"/>
    </source>
</evidence>
<evidence type="ECO:0000256" key="1">
    <source>
        <dbReference type="ARBA" id="ARBA00004141"/>
    </source>
</evidence>
<dbReference type="Pfam" id="PF01741">
    <property type="entry name" value="MscL"/>
    <property type="match status" value="1"/>
</dbReference>
<name>A0ABN3QNN1_9ACTN</name>
<keyword evidence="5 9" id="KW-1133">Transmembrane helix</keyword>
<dbReference type="InterPro" id="IPR001185">
    <property type="entry name" value="MS_channel"/>
</dbReference>
<keyword evidence="4 9" id="KW-0812">Transmembrane</keyword>